<gene>
    <name evidence="2" type="ORF">S01H1_14876</name>
</gene>
<accession>X0RJH1</accession>
<protein>
    <recommendedName>
        <fullName evidence="1">Fibronectin type-III domain-containing protein</fullName>
    </recommendedName>
</protein>
<dbReference type="SUPFAM" id="SSF63829">
    <property type="entry name" value="Calcium-dependent phosphotriesterase"/>
    <property type="match status" value="1"/>
</dbReference>
<dbReference type="InterPro" id="IPR036116">
    <property type="entry name" value="FN3_sf"/>
</dbReference>
<dbReference type="InterPro" id="IPR003961">
    <property type="entry name" value="FN3_dom"/>
</dbReference>
<reference evidence="2" key="1">
    <citation type="journal article" date="2014" name="Front. Microbiol.">
        <title>High frequency of phylogenetically diverse reductive dehalogenase-homologous genes in deep subseafloor sedimentary metagenomes.</title>
        <authorList>
            <person name="Kawai M."/>
            <person name="Futagami T."/>
            <person name="Toyoda A."/>
            <person name="Takaki Y."/>
            <person name="Nishi S."/>
            <person name="Hori S."/>
            <person name="Arai W."/>
            <person name="Tsubouchi T."/>
            <person name="Morono Y."/>
            <person name="Uchiyama I."/>
            <person name="Ito T."/>
            <person name="Fujiyama A."/>
            <person name="Inagaki F."/>
            <person name="Takami H."/>
        </authorList>
    </citation>
    <scope>NUCLEOTIDE SEQUENCE</scope>
    <source>
        <strain evidence="2">Expedition CK06-06</strain>
    </source>
</reference>
<dbReference type="CDD" id="cd00063">
    <property type="entry name" value="FN3"/>
    <property type="match status" value="1"/>
</dbReference>
<name>X0RJH1_9ZZZZ</name>
<dbReference type="Gene3D" id="2.60.40.10">
    <property type="entry name" value="Immunoglobulins"/>
    <property type="match status" value="1"/>
</dbReference>
<dbReference type="InterPro" id="IPR013783">
    <property type="entry name" value="Ig-like_fold"/>
</dbReference>
<dbReference type="PROSITE" id="PS50853">
    <property type="entry name" value="FN3"/>
    <property type="match status" value="1"/>
</dbReference>
<evidence type="ECO:0000259" key="1">
    <source>
        <dbReference type="PROSITE" id="PS50853"/>
    </source>
</evidence>
<feature type="non-terminal residue" evidence="2">
    <location>
        <position position="387"/>
    </location>
</feature>
<dbReference type="NCBIfam" id="TIGR02608">
    <property type="entry name" value="delta_60_rpt"/>
    <property type="match status" value="5"/>
</dbReference>
<proteinExistence type="predicted"/>
<dbReference type="Pfam" id="PF17164">
    <property type="entry name" value="DUF5122"/>
    <property type="match status" value="5"/>
</dbReference>
<dbReference type="Gene3D" id="2.80.10.50">
    <property type="match status" value="2"/>
</dbReference>
<dbReference type="AlphaFoldDB" id="X0RJH1"/>
<dbReference type="PANTHER" id="PTHR42754:SF1">
    <property type="entry name" value="LIPOPROTEIN"/>
    <property type="match status" value="1"/>
</dbReference>
<sequence>QIDLTWKHDLNPVQEPPGTGFELQRKTGAEGTYETIATLGLVTSYQDTPLSPTTTYYYRVSAYHTVGEDKVQYSNWSNEAFATTDSTFGTNGFVVHSNTAGGNGDGEGRAITTDANGKILVTGWSKNVAGNNDMVIWRYNSDGTLDTTFDTDGTVIHNGAAGGNGYDGGYSIAVNTNGKILITGHSQNTAGNNDMVIWRYNSDGTLDTTFDTDGIVVHHNAAGGDAEDWGNSITIDINGKILVTGVSRNASGNNDMAIWRYNPDGTLDTTFGGGNGFIVHHNAAGGNSEDSGWGITIDTNDKILVTGESFLPGPYNPAMVIWRYNSDGTLDTTFDTDGIIIQDSVAGGDESDSGYAIVIDSNDKILVAGCSENAASNNDMIIWRYNA</sequence>
<dbReference type="SUPFAM" id="SSF49265">
    <property type="entry name" value="Fibronectin type III"/>
    <property type="match status" value="1"/>
</dbReference>
<comment type="caution">
    <text evidence="2">The sequence shown here is derived from an EMBL/GenBank/DDBJ whole genome shotgun (WGS) entry which is preliminary data.</text>
</comment>
<dbReference type="EMBL" id="BARS01007753">
    <property type="protein sequence ID" value="GAF68964.1"/>
    <property type="molecule type" value="Genomic_DNA"/>
</dbReference>
<dbReference type="InterPro" id="IPR013431">
    <property type="entry name" value="Delta_60_rpt"/>
</dbReference>
<feature type="domain" description="Fibronectin type-III" evidence="1">
    <location>
        <begin position="1"/>
        <end position="87"/>
    </location>
</feature>
<evidence type="ECO:0000313" key="2">
    <source>
        <dbReference type="EMBL" id="GAF68964.1"/>
    </source>
</evidence>
<feature type="non-terminal residue" evidence="2">
    <location>
        <position position="1"/>
    </location>
</feature>
<organism evidence="2">
    <name type="scientific">marine sediment metagenome</name>
    <dbReference type="NCBI Taxonomy" id="412755"/>
    <lineage>
        <taxon>unclassified sequences</taxon>
        <taxon>metagenomes</taxon>
        <taxon>ecological metagenomes</taxon>
    </lineage>
</organism>
<dbReference type="PANTHER" id="PTHR42754">
    <property type="entry name" value="ENDOGLUCANASE"/>
    <property type="match status" value="1"/>
</dbReference>